<keyword evidence="3" id="KW-0804">Transcription</keyword>
<gene>
    <name evidence="6" type="ORF">QVN40_11720</name>
</gene>
<dbReference type="InterPro" id="IPR035472">
    <property type="entry name" value="RpiR-like_SIS"/>
</dbReference>
<dbReference type="SUPFAM" id="SSF53697">
    <property type="entry name" value="SIS domain"/>
    <property type="match status" value="1"/>
</dbReference>
<reference evidence="6" key="2">
    <citation type="submission" date="2023-08" db="EMBL/GenBank/DDBJ databases">
        <title>Identification and characterization of horizontal gene transfer across gut microbiota members of farm animals based on homology search.</title>
        <authorList>
            <person name="Schwarzerova J."/>
            <person name="Nykrynova M."/>
            <person name="Jureckova K."/>
            <person name="Cejkova D."/>
            <person name="Rychlik I."/>
        </authorList>
    </citation>
    <scope>NUCLEOTIDE SEQUENCE</scope>
    <source>
        <strain evidence="6">15_COKtk</strain>
    </source>
</reference>
<evidence type="ECO:0000256" key="2">
    <source>
        <dbReference type="ARBA" id="ARBA00023125"/>
    </source>
</evidence>
<dbReference type="EMBL" id="JAUEIR010000014">
    <property type="protein sequence ID" value="MDN0070363.1"/>
    <property type="molecule type" value="Genomic_DNA"/>
</dbReference>
<organism evidence="6 7">
    <name type="scientific">Collinsella ihumii</name>
    <dbReference type="NCBI Taxonomy" id="1720204"/>
    <lineage>
        <taxon>Bacteria</taxon>
        <taxon>Bacillati</taxon>
        <taxon>Actinomycetota</taxon>
        <taxon>Coriobacteriia</taxon>
        <taxon>Coriobacteriales</taxon>
        <taxon>Coriobacteriaceae</taxon>
        <taxon>Collinsella</taxon>
    </lineage>
</organism>
<dbReference type="InterPro" id="IPR046348">
    <property type="entry name" value="SIS_dom_sf"/>
</dbReference>
<dbReference type="RefSeq" id="WP_289827770.1">
    <property type="nucleotide sequence ID" value="NZ_JAUEIR010000014.1"/>
</dbReference>
<keyword evidence="1" id="KW-0805">Transcription regulation</keyword>
<dbReference type="Proteomes" id="UP001168505">
    <property type="component" value="Unassembled WGS sequence"/>
</dbReference>
<evidence type="ECO:0000259" key="4">
    <source>
        <dbReference type="PROSITE" id="PS51071"/>
    </source>
</evidence>
<dbReference type="GO" id="GO:0097367">
    <property type="term" value="F:carbohydrate derivative binding"/>
    <property type="evidence" value="ECO:0007669"/>
    <property type="project" value="InterPro"/>
</dbReference>
<dbReference type="Pfam" id="PF01380">
    <property type="entry name" value="SIS"/>
    <property type="match status" value="1"/>
</dbReference>
<dbReference type="Pfam" id="PF01418">
    <property type="entry name" value="HTH_6"/>
    <property type="match status" value="1"/>
</dbReference>
<proteinExistence type="predicted"/>
<dbReference type="GO" id="GO:0003700">
    <property type="term" value="F:DNA-binding transcription factor activity"/>
    <property type="evidence" value="ECO:0007669"/>
    <property type="project" value="InterPro"/>
</dbReference>
<reference evidence="6" key="1">
    <citation type="submission" date="2023-06" db="EMBL/GenBank/DDBJ databases">
        <authorList>
            <person name="Zeman M."/>
            <person name="Kubasova T."/>
            <person name="Jahodarova E."/>
            <person name="Nykrynova M."/>
            <person name="Rychlik I."/>
        </authorList>
    </citation>
    <scope>NUCLEOTIDE SEQUENCE</scope>
    <source>
        <strain evidence="6">15_COKtk</strain>
    </source>
</reference>
<dbReference type="InterPro" id="IPR000281">
    <property type="entry name" value="HTH_RpiR"/>
</dbReference>
<dbReference type="Gene3D" id="3.40.50.10490">
    <property type="entry name" value="Glucose-6-phosphate isomerase like protein, domain 1"/>
    <property type="match status" value="1"/>
</dbReference>
<dbReference type="PANTHER" id="PTHR30514">
    <property type="entry name" value="GLUCOKINASE"/>
    <property type="match status" value="1"/>
</dbReference>
<dbReference type="InterPro" id="IPR009057">
    <property type="entry name" value="Homeodomain-like_sf"/>
</dbReference>
<dbReference type="CDD" id="cd05013">
    <property type="entry name" value="SIS_RpiR"/>
    <property type="match status" value="1"/>
</dbReference>
<evidence type="ECO:0000313" key="7">
    <source>
        <dbReference type="Proteomes" id="UP001168505"/>
    </source>
</evidence>
<dbReference type="AlphaFoldDB" id="A0AAW7JS32"/>
<dbReference type="InterPro" id="IPR047640">
    <property type="entry name" value="RpiR-like"/>
</dbReference>
<keyword evidence="2" id="KW-0238">DNA-binding</keyword>
<dbReference type="InterPro" id="IPR001347">
    <property type="entry name" value="SIS_dom"/>
</dbReference>
<evidence type="ECO:0000259" key="5">
    <source>
        <dbReference type="PROSITE" id="PS51464"/>
    </source>
</evidence>
<accession>A0AAW7JS32</accession>
<dbReference type="PROSITE" id="PS51071">
    <property type="entry name" value="HTH_RPIR"/>
    <property type="match status" value="1"/>
</dbReference>
<feature type="domain" description="HTH rpiR-type" evidence="4">
    <location>
        <begin position="7"/>
        <end position="83"/>
    </location>
</feature>
<evidence type="ECO:0000256" key="1">
    <source>
        <dbReference type="ARBA" id="ARBA00023015"/>
    </source>
</evidence>
<comment type="caution">
    <text evidence="6">The sequence shown here is derived from an EMBL/GenBank/DDBJ whole genome shotgun (WGS) entry which is preliminary data.</text>
</comment>
<dbReference type="InterPro" id="IPR036388">
    <property type="entry name" value="WH-like_DNA-bd_sf"/>
</dbReference>
<feature type="domain" description="SIS" evidence="5">
    <location>
        <begin position="124"/>
        <end position="265"/>
    </location>
</feature>
<name>A0AAW7JS32_9ACTN</name>
<sequence>MSMYEIYSNLRTCIEGIGQAGGMDSHIALYVLEHHEEVPRMAIGDLARACNTSIATISRFCRRVNGSDWRTFKDQMEEYGAWLRSDSSVSRFHDRIDIPWYFDTLEASLYQTRRLLTDGVLEQAVDWLSEAANIYMYGSSFSNIAAREACEKLNRISRLCFSFSTVKDQLGSLVHLKPDDLVVFISFSGTTAHIRKLYLRAKMVGCRIMWISGNQALVREGSSREMLVAVSPLALHEYRTSLVEGISLRCAIDALYISYTNRLRAYRPSVDAEPPGRVADDGELG</sequence>
<dbReference type="Gene3D" id="1.10.10.10">
    <property type="entry name" value="Winged helix-like DNA-binding domain superfamily/Winged helix DNA-binding domain"/>
    <property type="match status" value="1"/>
</dbReference>
<dbReference type="SUPFAM" id="SSF46689">
    <property type="entry name" value="Homeodomain-like"/>
    <property type="match status" value="1"/>
</dbReference>
<dbReference type="PANTHER" id="PTHR30514:SF1">
    <property type="entry name" value="HTH-TYPE TRANSCRIPTIONAL REGULATOR HEXR-RELATED"/>
    <property type="match status" value="1"/>
</dbReference>
<dbReference type="GO" id="GO:1901135">
    <property type="term" value="P:carbohydrate derivative metabolic process"/>
    <property type="evidence" value="ECO:0007669"/>
    <property type="project" value="InterPro"/>
</dbReference>
<dbReference type="GO" id="GO:0003677">
    <property type="term" value="F:DNA binding"/>
    <property type="evidence" value="ECO:0007669"/>
    <property type="project" value="UniProtKB-KW"/>
</dbReference>
<evidence type="ECO:0000313" key="6">
    <source>
        <dbReference type="EMBL" id="MDN0070363.1"/>
    </source>
</evidence>
<evidence type="ECO:0000256" key="3">
    <source>
        <dbReference type="ARBA" id="ARBA00023163"/>
    </source>
</evidence>
<dbReference type="PROSITE" id="PS51464">
    <property type="entry name" value="SIS"/>
    <property type="match status" value="1"/>
</dbReference>
<protein>
    <submittedName>
        <fullName evidence="6">MurR/RpiR family transcriptional regulator</fullName>
    </submittedName>
</protein>